<dbReference type="Proteomes" id="UP000245884">
    <property type="component" value="Unassembled WGS sequence"/>
</dbReference>
<feature type="compositionally biased region" description="Acidic residues" evidence="1">
    <location>
        <begin position="1011"/>
        <end position="1020"/>
    </location>
</feature>
<feature type="compositionally biased region" description="Polar residues" evidence="1">
    <location>
        <begin position="983"/>
        <end position="993"/>
    </location>
</feature>
<organism evidence="3 4">
    <name type="scientific">Jaminaea rosea</name>
    <dbReference type="NCBI Taxonomy" id="1569628"/>
    <lineage>
        <taxon>Eukaryota</taxon>
        <taxon>Fungi</taxon>
        <taxon>Dikarya</taxon>
        <taxon>Basidiomycota</taxon>
        <taxon>Ustilaginomycotina</taxon>
        <taxon>Exobasidiomycetes</taxon>
        <taxon>Microstromatales</taxon>
        <taxon>Microstromatales incertae sedis</taxon>
        <taxon>Jaminaea</taxon>
    </lineage>
</organism>
<keyword evidence="4" id="KW-1185">Reference proteome</keyword>
<dbReference type="GO" id="GO:0005737">
    <property type="term" value="C:cytoplasm"/>
    <property type="evidence" value="ECO:0007669"/>
    <property type="project" value="TreeGrafter"/>
</dbReference>
<feature type="region of interest" description="Disordered" evidence="1">
    <location>
        <begin position="1131"/>
        <end position="1170"/>
    </location>
</feature>
<feature type="region of interest" description="Disordered" evidence="1">
    <location>
        <begin position="416"/>
        <end position="457"/>
    </location>
</feature>
<feature type="compositionally biased region" description="Polar residues" evidence="1">
    <location>
        <begin position="424"/>
        <end position="457"/>
    </location>
</feature>
<evidence type="ECO:0000313" key="4">
    <source>
        <dbReference type="Proteomes" id="UP000245884"/>
    </source>
</evidence>
<name>A0A316UXA0_9BASI</name>
<dbReference type="EMBL" id="KZ819662">
    <property type="protein sequence ID" value="PWN29929.1"/>
    <property type="molecule type" value="Genomic_DNA"/>
</dbReference>
<feature type="compositionally biased region" description="Polar residues" evidence="1">
    <location>
        <begin position="704"/>
        <end position="716"/>
    </location>
</feature>
<dbReference type="GeneID" id="37030597"/>
<feature type="region of interest" description="Disordered" evidence="1">
    <location>
        <begin position="959"/>
        <end position="1116"/>
    </location>
</feature>
<evidence type="ECO:0000256" key="1">
    <source>
        <dbReference type="SAM" id="MobiDB-lite"/>
    </source>
</evidence>
<proteinExistence type="predicted"/>
<feature type="region of interest" description="Disordered" evidence="1">
    <location>
        <begin position="591"/>
        <end position="610"/>
    </location>
</feature>
<feature type="compositionally biased region" description="Low complexity" evidence="1">
    <location>
        <begin position="1265"/>
        <end position="1292"/>
    </location>
</feature>
<feature type="region of interest" description="Disordered" evidence="1">
    <location>
        <begin position="1182"/>
        <end position="1292"/>
    </location>
</feature>
<feature type="domain" description="BCAS3 WD40" evidence="2">
    <location>
        <begin position="461"/>
        <end position="575"/>
    </location>
</feature>
<dbReference type="Pfam" id="PF21034">
    <property type="entry name" value="BCAS3_WD40"/>
    <property type="match status" value="1"/>
</dbReference>
<sequence>MPEGASSPPTTPIHPVSPSPPSLNPADKHRASRQPSLKRAPASSSSSALNRHDGRKITPTKAKERPVTEAIASTISSISRHASTSIASGLTSLSSAAAARVGHQSQPDAMPALSTSPSPIFEAMGGRRPEAAVHDDIFVEQLSALDERIPSSEGVSWASWDRLPARRALIIAYVTGGLQVYCLEEDGQLAEVINFQQILLPGDRVAGRVLCARVQCLEGKQPRLLIVTEGTGSTYVLSTCSLDSQVVDTSSVLPAVASANPTATTPASASMQLTSSHLAIGQSQPPAIHILDAVTLRPCLGEAITDVSSSSTSGATPPPFHLSGRLLAYASTQQDRSTNVLVSNAEARRAPSGTHAPVFSPGVESAKMTTEQMRAAAIEMGAHAGDVARKMGGGLLSGVKSVSEWGSNYVQGGTKSSAAHVEQGSPSPVLQTSPSPSLVLQRRSANGQSPSATSQSLDATTIRVVELSPSLPLIASFRSSSENTSAVRLSSSGSLIFVADVLGHAFHVYEIRSRPACMRGSAATQPPSVLHRLKLLRGVTPAQVSDVLWSPNERCIGVLTMRGSVHIYRLGPLHGPRAKPLGATLTSYARTARPSAPRQEEDTHHGSDSLIAPPVACFTSHVKLTSSGEDNSAFSPSFLDILTFHPRISALTLSRVGPHPSSLVGVGVTSSATAAMVAAASSGMSGLTAMMRRQSVGTTEEKGNQTVASRGQQAASTPRAEMPRGQCRAVAIWTSLARVHDAPEVRPAPALLASTPPSKQPRPTSAVSPSRGWVSLAEVHTYPRGPRAMPTPLYFSHQMHFSAFVHPKGVTMRAEPTLMDICRAATRALDVCETVQITGDSFDAGLASAMSPSERHLSPPSPSWPGYPSSPSHRIPSFPQGQPARRPNWRTAAADGMSIPVRLGQRAGSAAIGAANAARQRQRGQRVGSPLRGEAGSPLPSISFDEDVSYDAYLFADARNAQPSPNGSMAARGASSIEEDGTGTFSSSDTPPTAGSDHDEQHGGKRWGGDGDGEGEEDDWQAARGEQEDVQGDSAGWDSFPDEEFGGRGVARRGAGQTATRVKGPKEKASDDFLVGHMTMDEEAGSGAVKGEKLPSFSRKVGSTTATTATAGATKATTATAAAPMDLAGVSATSSQKREEANAISKTVAATSWASKESSAASTAPKAATNSFSFASTKAPAFTFAPPTESNKTDNLASSTASSLPKSSSLSSSSSTTTTTSKVPLSNAPRSTGGLDPFSSSGKATATPISLPGSLLPSSSPPTSRPGSSPTPSSLGSSSSLPKKISTSGKRK</sequence>
<dbReference type="InterPro" id="IPR045142">
    <property type="entry name" value="BCAS3-like"/>
</dbReference>
<protein>
    <recommendedName>
        <fullName evidence="2">BCAS3 WD40 domain-containing protein</fullName>
    </recommendedName>
</protein>
<feature type="compositionally biased region" description="Low complexity" evidence="1">
    <location>
        <begin position="1052"/>
        <end position="1062"/>
    </location>
</feature>
<dbReference type="InterPro" id="IPR036322">
    <property type="entry name" value="WD40_repeat_dom_sf"/>
</dbReference>
<feature type="region of interest" description="Disordered" evidence="1">
    <location>
        <begin position="1"/>
        <end position="68"/>
    </location>
</feature>
<feature type="compositionally biased region" description="Low complexity" evidence="1">
    <location>
        <begin position="1104"/>
        <end position="1116"/>
    </location>
</feature>
<feature type="compositionally biased region" description="Basic and acidic residues" evidence="1">
    <location>
        <begin position="996"/>
        <end position="1009"/>
    </location>
</feature>
<dbReference type="InterPro" id="IPR048382">
    <property type="entry name" value="BCAS3_WD40"/>
</dbReference>
<feature type="compositionally biased region" description="Low complexity" evidence="1">
    <location>
        <begin position="1149"/>
        <end position="1170"/>
    </location>
</feature>
<dbReference type="SUPFAM" id="SSF50978">
    <property type="entry name" value="WD40 repeat-like"/>
    <property type="match status" value="1"/>
</dbReference>
<feature type="compositionally biased region" description="Basic and acidic residues" evidence="1">
    <location>
        <begin position="598"/>
        <end position="607"/>
    </location>
</feature>
<feature type="region of interest" description="Disordered" evidence="1">
    <location>
        <begin position="749"/>
        <end position="769"/>
    </location>
</feature>
<accession>A0A316UXA0</accession>
<evidence type="ECO:0000313" key="3">
    <source>
        <dbReference type="EMBL" id="PWN29929.1"/>
    </source>
</evidence>
<feature type="region of interest" description="Disordered" evidence="1">
    <location>
        <begin position="846"/>
        <end position="888"/>
    </location>
</feature>
<evidence type="ECO:0000259" key="2">
    <source>
        <dbReference type="Pfam" id="PF21034"/>
    </source>
</evidence>
<feature type="region of interest" description="Disordered" evidence="1">
    <location>
        <begin position="912"/>
        <end position="943"/>
    </location>
</feature>
<dbReference type="RefSeq" id="XP_025364541.1">
    <property type="nucleotide sequence ID" value="XM_025508774.1"/>
</dbReference>
<feature type="compositionally biased region" description="Low complexity" evidence="1">
    <location>
        <begin position="1247"/>
        <end position="1258"/>
    </location>
</feature>
<dbReference type="PANTHER" id="PTHR13268">
    <property type="entry name" value="BREAST CARCINOMA AMPLIFIED SEQUENCE 3"/>
    <property type="match status" value="1"/>
</dbReference>
<dbReference type="OrthoDB" id="25778at2759"/>
<gene>
    <name evidence="3" type="ORF">BDZ90DRAFT_272606</name>
</gene>
<feature type="compositionally biased region" description="Pro residues" evidence="1">
    <location>
        <begin position="9"/>
        <end position="23"/>
    </location>
</feature>
<feature type="region of interest" description="Disordered" evidence="1">
    <location>
        <begin position="694"/>
        <end position="723"/>
    </location>
</feature>
<feature type="compositionally biased region" description="Low complexity" evidence="1">
    <location>
        <begin position="1196"/>
        <end position="1226"/>
    </location>
</feature>
<reference evidence="3 4" key="1">
    <citation type="journal article" date="2018" name="Mol. Biol. Evol.">
        <title>Broad Genomic Sampling Reveals a Smut Pathogenic Ancestry of the Fungal Clade Ustilaginomycotina.</title>
        <authorList>
            <person name="Kijpornyongpan T."/>
            <person name="Mondo S.J."/>
            <person name="Barry K."/>
            <person name="Sandor L."/>
            <person name="Lee J."/>
            <person name="Lipzen A."/>
            <person name="Pangilinan J."/>
            <person name="LaButti K."/>
            <person name="Hainaut M."/>
            <person name="Henrissat B."/>
            <person name="Grigoriev I.V."/>
            <person name="Spatafora J.W."/>
            <person name="Aime M.C."/>
        </authorList>
    </citation>
    <scope>NUCLEOTIDE SEQUENCE [LARGE SCALE GENOMIC DNA]</scope>
    <source>
        <strain evidence="3 4">MCA 5214</strain>
    </source>
</reference>
<feature type="compositionally biased region" description="Basic and acidic residues" evidence="1">
    <location>
        <begin position="50"/>
        <end position="67"/>
    </location>
</feature>
<dbReference type="PANTHER" id="PTHR13268:SF0">
    <property type="entry name" value="BCAS3 MICROTUBULE ASSOCIATED CELL MIGRATION FACTOR"/>
    <property type="match status" value="1"/>
</dbReference>
<dbReference type="GO" id="GO:0042594">
    <property type="term" value="P:response to starvation"/>
    <property type="evidence" value="ECO:0007669"/>
    <property type="project" value="TreeGrafter"/>
</dbReference>
<dbReference type="GO" id="GO:0006914">
    <property type="term" value="P:autophagy"/>
    <property type="evidence" value="ECO:0007669"/>
    <property type="project" value="InterPro"/>
</dbReference>